<proteinExistence type="predicted"/>
<evidence type="ECO:0000256" key="1">
    <source>
        <dbReference type="SAM" id="Phobius"/>
    </source>
</evidence>
<dbReference type="RefSeq" id="WP_057987195.1">
    <property type="nucleotide sequence ID" value="NZ_JAGGKH010000030.1"/>
</dbReference>
<feature type="transmembrane region" description="Helical" evidence="1">
    <location>
        <begin position="336"/>
        <end position="357"/>
    </location>
</feature>
<keyword evidence="1" id="KW-1133">Transmembrane helix</keyword>
<evidence type="ECO:0000313" key="2">
    <source>
        <dbReference type="EMBL" id="OAK69004.1"/>
    </source>
</evidence>
<keyword evidence="3" id="KW-1185">Reference proteome</keyword>
<dbReference type="STRING" id="217031.ABB05_14575"/>
<dbReference type="OrthoDB" id="2941483at2"/>
<accession>A0A177ZML5</accession>
<comment type="caution">
    <text evidence="2">The sequence shown here is derived from an EMBL/GenBank/DDBJ whole genome shotgun (WGS) entry which is preliminary data.</text>
</comment>
<name>A0A177ZML5_9BACI</name>
<keyword evidence="1" id="KW-0472">Membrane</keyword>
<feature type="transmembrane region" description="Helical" evidence="1">
    <location>
        <begin position="12"/>
        <end position="29"/>
    </location>
</feature>
<reference evidence="2 3" key="1">
    <citation type="submission" date="2015-05" db="EMBL/GenBank/DDBJ databases">
        <title>Comparison of genome.</title>
        <authorList>
            <person name="Zheng Z."/>
            <person name="Sun M."/>
        </authorList>
    </citation>
    <scope>NUCLEOTIDE SEQUENCE [LARGE SCALE GENOMIC DNA]</scope>
    <source>
        <strain evidence="2 3">G25-74</strain>
    </source>
</reference>
<dbReference type="AlphaFoldDB" id="A0A177ZML5"/>
<sequence length="498" mass="53965">MGKNRLIQSISQIIPYIMLLIILLFPFTANASTTVGDIEYDDNSLTPTEQQAGSSGGGINLNPLDWDWSSIGDAIGDFVDGVIEGAIDLWDGFLDFLGEIGQMLADLWDSLPDWAKDLIITIGIIVAVVAAIVLLVVGGIISIAVAVVAAVVAIIAGIIYFALYGGTDAFNPLHAALWIVGGALTGGLIAFAVQAGAVGLLLQGLRFGIGKIGTGLRVAFQFIWSRGLVPAFQAGRAALQFAWARGIVPAFQAIRTGIQAAWTRGIVPAFQAIRTAIQTTWATRILPFLQSMKTAFSGFLAANNGWMGLLKVGISGSVVSVFFDISIGVMTGEWDIKGMAVNAVVAFFGSVFGAGLWTRVRNVVGWKRLGWILYGGGVGTGLEILKQWVMGDGINWTNVGISALVFGTLVPLNRWTAGLNIPEWLEKSQIIDFAKKFPSKFLTDFYKDIIYWNNPDAHPDNGLRNYFNAWGDFINNIKYEFSSGYKNWMWKLFKIHIP</sequence>
<keyword evidence="1" id="KW-0812">Transmembrane</keyword>
<gene>
    <name evidence="2" type="ORF">ABB05_14575</name>
</gene>
<feature type="transmembrane region" description="Helical" evidence="1">
    <location>
        <begin position="175"/>
        <end position="202"/>
    </location>
</feature>
<feature type="transmembrane region" description="Helical" evidence="1">
    <location>
        <begin position="309"/>
        <end position="330"/>
    </location>
</feature>
<protein>
    <submittedName>
        <fullName evidence="2">Uncharacterized protein</fullName>
    </submittedName>
</protein>
<dbReference type="PATRIC" id="fig|217031.6.peg.3132"/>
<organism evidence="2 3">
    <name type="scientific">Lederbergia galactosidilytica</name>
    <dbReference type="NCBI Taxonomy" id="217031"/>
    <lineage>
        <taxon>Bacteria</taxon>
        <taxon>Bacillati</taxon>
        <taxon>Bacillota</taxon>
        <taxon>Bacilli</taxon>
        <taxon>Bacillales</taxon>
        <taxon>Bacillaceae</taxon>
        <taxon>Lederbergia</taxon>
    </lineage>
</organism>
<feature type="transmembrane region" description="Helical" evidence="1">
    <location>
        <begin position="144"/>
        <end position="163"/>
    </location>
</feature>
<feature type="transmembrane region" description="Helical" evidence="1">
    <location>
        <begin position="118"/>
        <end position="137"/>
    </location>
</feature>
<evidence type="ECO:0000313" key="3">
    <source>
        <dbReference type="Proteomes" id="UP000077881"/>
    </source>
</evidence>
<dbReference type="Proteomes" id="UP000077881">
    <property type="component" value="Unassembled WGS sequence"/>
</dbReference>
<dbReference type="EMBL" id="LDJR01000055">
    <property type="protein sequence ID" value="OAK69004.1"/>
    <property type="molecule type" value="Genomic_DNA"/>
</dbReference>